<dbReference type="Pfam" id="PF13692">
    <property type="entry name" value="Glyco_trans_1_4"/>
    <property type="match status" value="1"/>
</dbReference>
<reference evidence="1" key="1">
    <citation type="submission" date="2023-06" db="EMBL/GenBank/DDBJ databases">
        <title>MT1 and MT2 Draft Genomes of Novel Species.</title>
        <authorList>
            <person name="Venkateswaran K."/>
        </authorList>
    </citation>
    <scope>NUCLEOTIDE SEQUENCE</scope>
    <source>
        <strain evidence="1">F6_8S_P_1B</strain>
    </source>
</reference>
<keyword evidence="1" id="KW-0808">Transferase</keyword>
<dbReference type="SUPFAM" id="SSF53756">
    <property type="entry name" value="UDP-Glycosyltransferase/glycogen phosphorylase"/>
    <property type="match status" value="1"/>
</dbReference>
<dbReference type="RefSeq" id="WP_301209711.1">
    <property type="nucleotide sequence ID" value="NZ_JAROCF010000001.1"/>
</dbReference>
<gene>
    <name evidence="1" type="ORF">P5G50_00385</name>
</gene>
<accession>A0ABT8K628</accession>
<organism evidence="1 2">
    <name type="scientific">Leifsonia williamsii</name>
    <dbReference type="NCBI Taxonomy" id="3035919"/>
    <lineage>
        <taxon>Bacteria</taxon>
        <taxon>Bacillati</taxon>
        <taxon>Actinomycetota</taxon>
        <taxon>Actinomycetes</taxon>
        <taxon>Micrococcales</taxon>
        <taxon>Microbacteriaceae</taxon>
        <taxon>Leifsonia</taxon>
    </lineage>
</organism>
<evidence type="ECO:0000313" key="2">
    <source>
        <dbReference type="Proteomes" id="UP001174208"/>
    </source>
</evidence>
<keyword evidence="2" id="KW-1185">Reference proteome</keyword>
<protein>
    <submittedName>
        <fullName evidence="1">Glycosyltransferase</fullName>
        <ecNumber evidence="1">2.4.-.-</ecNumber>
    </submittedName>
</protein>
<evidence type="ECO:0000313" key="1">
    <source>
        <dbReference type="EMBL" id="MDN4612891.1"/>
    </source>
</evidence>
<proteinExistence type="predicted"/>
<dbReference type="Proteomes" id="UP001174208">
    <property type="component" value="Unassembled WGS sequence"/>
</dbReference>
<dbReference type="EC" id="2.4.-.-" evidence="1"/>
<comment type="caution">
    <text evidence="1">The sequence shown here is derived from an EMBL/GenBank/DDBJ whole genome shotgun (WGS) entry which is preliminary data.</text>
</comment>
<name>A0ABT8K628_9MICO</name>
<dbReference type="Gene3D" id="3.40.50.2000">
    <property type="entry name" value="Glycogen Phosphorylase B"/>
    <property type="match status" value="1"/>
</dbReference>
<dbReference type="EMBL" id="JAROCF010000001">
    <property type="protein sequence ID" value="MDN4612891.1"/>
    <property type="molecule type" value="Genomic_DNA"/>
</dbReference>
<keyword evidence="1" id="KW-0328">Glycosyltransferase</keyword>
<dbReference type="GO" id="GO:0016757">
    <property type="term" value="F:glycosyltransferase activity"/>
    <property type="evidence" value="ECO:0007669"/>
    <property type="project" value="UniProtKB-KW"/>
</dbReference>
<sequence>MTETVVYIPGSRWNDVAGTDRRMAEALSERVDVLWVDPPRSVLTKGADRSPAASASGDAVAPGIRRVRTTAPPGFTRPLIADVANALVGASVRRAVADLGVGCAGTVLASPLQRFPRGVPGRKVLYLTDDWLAGADLMGFSRDRVERSLRRNAAEADIIAAVTADVERPPSGAREVVLPNGCLIPPVAEQAPEAVACLVGQLNERLDLRVLEAVRDRGVPILAIGPLTARDPGTRERLRAFLDAPTVTWLGEIPPEEIPGRLATVSVGMTPYADSAFNRASFPLKTLEYLASGLHTVSTDLPSARGLQTPLVQIAGDPDAFADAVVAAVAAPGTASDRESRRTFAQRHSWRARADQLLTELGLEPGPQGG</sequence>